<accession>A0A078B6K0</accession>
<protein>
    <submittedName>
        <fullName evidence="2">Uncharacterized protein</fullName>
    </submittedName>
</protein>
<feature type="compositionally biased region" description="Polar residues" evidence="1">
    <location>
        <begin position="36"/>
        <end position="69"/>
    </location>
</feature>
<evidence type="ECO:0000313" key="3">
    <source>
        <dbReference type="Proteomes" id="UP000039865"/>
    </source>
</evidence>
<proteinExistence type="predicted"/>
<keyword evidence="3" id="KW-1185">Reference proteome</keyword>
<name>A0A078B6K0_STYLE</name>
<feature type="compositionally biased region" description="Basic and acidic residues" evidence="1">
    <location>
        <begin position="1"/>
        <end position="15"/>
    </location>
</feature>
<dbReference type="Proteomes" id="UP000039865">
    <property type="component" value="Unassembled WGS sequence"/>
</dbReference>
<dbReference type="InParanoid" id="A0A078B6K0"/>
<feature type="compositionally biased region" description="Low complexity" evidence="1">
    <location>
        <begin position="104"/>
        <end position="132"/>
    </location>
</feature>
<evidence type="ECO:0000313" key="2">
    <source>
        <dbReference type="EMBL" id="CDW88902.1"/>
    </source>
</evidence>
<dbReference type="EMBL" id="CCKQ01017014">
    <property type="protein sequence ID" value="CDW88902.1"/>
    <property type="molecule type" value="Genomic_DNA"/>
</dbReference>
<reference evidence="2 3" key="1">
    <citation type="submission" date="2014-06" db="EMBL/GenBank/DDBJ databases">
        <authorList>
            <person name="Swart Estienne"/>
        </authorList>
    </citation>
    <scope>NUCLEOTIDE SEQUENCE [LARGE SCALE GENOMIC DNA]</scope>
    <source>
        <strain evidence="2 3">130c</strain>
    </source>
</reference>
<evidence type="ECO:0000256" key="1">
    <source>
        <dbReference type="SAM" id="MobiDB-lite"/>
    </source>
</evidence>
<dbReference type="AlphaFoldDB" id="A0A078B6K0"/>
<feature type="compositionally biased region" description="Low complexity" evidence="1">
    <location>
        <begin position="18"/>
        <end position="29"/>
    </location>
</feature>
<feature type="region of interest" description="Disordered" evidence="1">
    <location>
        <begin position="104"/>
        <end position="139"/>
    </location>
</feature>
<feature type="region of interest" description="Disordered" evidence="1">
    <location>
        <begin position="1"/>
        <end position="77"/>
    </location>
</feature>
<organism evidence="2 3">
    <name type="scientific">Stylonychia lemnae</name>
    <name type="common">Ciliate</name>
    <dbReference type="NCBI Taxonomy" id="5949"/>
    <lineage>
        <taxon>Eukaryota</taxon>
        <taxon>Sar</taxon>
        <taxon>Alveolata</taxon>
        <taxon>Ciliophora</taxon>
        <taxon>Intramacronucleata</taxon>
        <taxon>Spirotrichea</taxon>
        <taxon>Stichotrichia</taxon>
        <taxon>Sporadotrichida</taxon>
        <taxon>Oxytrichidae</taxon>
        <taxon>Stylonychinae</taxon>
        <taxon>Stylonychia</taxon>
    </lineage>
</organism>
<gene>
    <name evidence="2" type="primary">Contig11576.g12392</name>
    <name evidence="2" type="ORF">STYLEM_18027</name>
</gene>
<sequence length="139" mass="15637">MEESMRTHQEEESKRTGSISNSSQQIQQQPDFFDFNANSEISSLQDNSNSNQHPQIGSNVYPQIGNNPYPQIGDYGQTQLRFGMAPGQSEEDYLLECMSNVQISQQNNQPNANIINNNQPNNGNNNKPSQQSIDDLLNM</sequence>